<proteinExistence type="predicted"/>
<gene>
    <name evidence="2" type="ORF">MGAL_10B046595</name>
</gene>
<dbReference type="PANTHER" id="PTHR20883:SF51">
    <property type="entry name" value="PHYTANOYL-COA HYDROXYLASE"/>
    <property type="match status" value="1"/>
</dbReference>
<keyword evidence="2" id="KW-0560">Oxidoreductase</keyword>
<dbReference type="InterPro" id="IPR008775">
    <property type="entry name" value="Phytyl_CoA_dOase-like"/>
</dbReference>
<evidence type="ECO:0000313" key="2">
    <source>
        <dbReference type="EMBL" id="VDI51405.1"/>
    </source>
</evidence>
<name>A0A8B6FQ71_MYTGA</name>
<dbReference type="AlphaFoldDB" id="A0A8B6FQ71"/>
<dbReference type="Pfam" id="PF05721">
    <property type="entry name" value="PhyH"/>
    <property type="match status" value="1"/>
</dbReference>
<organism evidence="2 3">
    <name type="scientific">Mytilus galloprovincialis</name>
    <name type="common">Mediterranean mussel</name>
    <dbReference type="NCBI Taxonomy" id="29158"/>
    <lineage>
        <taxon>Eukaryota</taxon>
        <taxon>Metazoa</taxon>
        <taxon>Spiralia</taxon>
        <taxon>Lophotrochozoa</taxon>
        <taxon>Mollusca</taxon>
        <taxon>Bivalvia</taxon>
        <taxon>Autobranchia</taxon>
        <taxon>Pteriomorphia</taxon>
        <taxon>Mytilida</taxon>
        <taxon>Mytiloidea</taxon>
        <taxon>Mytilidae</taxon>
        <taxon>Mytilinae</taxon>
        <taxon>Mytilus</taxon>
    </lineage>
</organism>
<dbReference type="EC" id="1.14.11.18" evidence="2"/>
<comment type="caution">
    <text evidence="2">The sequence shown here is derived from an EMBL/GenBank/DDBJ whole genome shotgun (WGS) entry which is preliminary data.</text>
</comment>
<evidence type="ECO:0000313" key="3">
    <source>
        <dbReference type="Proteomes" id="UP000596742"/>
    </source>
</evidence>
<dbReference type="SUPFAM" id="SSF51197">
    <property type="entry name" value="Clavaminate synthase-like"/>
    <property type="match status" value="1"/>
</dbReference>
<protein>
    <submittedName>
        <fullName evidence="2">Phytanoyl-CoA hydroxylase</fullName>
        <ecNumber evidence="2">1.14.11.18</ecNumber>
    </submittedName>
</protein>
<accession>A0A8B6FQ71</accession>
<dbReference type="Proteomes" id="UP000596742">
    <property type="component" value="Unassembled WGS sequence"/>
</dbReference>
<dbReference type="GO" id="GO:0048244">
    <property type="term" value="F:phytanoyl-CoA dioxygenase activity"/>
    <property type="evidence" value="ECO:0007669"/>
    <property type="project" value="UniProtKB-EC"/>
</dbReference>
<comment type="cofactor">
    <cofactor evidence="1">
        <name>Fe cation</name>
        <dbReference type="ChEBI" id="CHEBI:24875"/>
    </cofactor>
</comment>
<dbReference type="Gene3D" id="2.60.120.620">
    <property type="entry name" value="q2cbj1_9rhob like domain"/>
    <property type="match status" value="1"/>
</dbReference>
<dbReference type="OrthoDB" id="445007at2759"/>
<evidence type="ECO:0000256" key="1">
    <source>
        <dbReference type="ARBA" id="ARBA00001962"/>
    </source>
</evidence>
<dbReference type="PANTHER" id="PTHR20883">
    <property type="entry name" value="PHYTANOYL-COA DIOXYGENASE DOMAIN CONTAINING 1"/>
    <property type="match status" value="1"/>
</dbReference>
<reference evidence="2" key="1">
    <citation type="submission" date="2018-11" db="EMBL/GenBank/DDBJ databases">
        <authorList>
            <person name="Alioto T."/>
            <person name="Alioto T."/>
        </authorList>
    </citation>
    <scope>NUCLEOTIDE SEQUENCE</scope>
</reference>
<dbReference type="EMBL" id="UYJE01007050">
    <property type="protein sequence ID" value="VDI51405.1"/>
    <property type="molecule type" value="Genomic_DNA"/>
</dbReference>
<keyword evidence="3" id="KW-1185">Reference proteome</keyword>
<sequence>MSESCDLNGVYQFHGDTFEVTPTVKADFDKYGYIIIRNLLDVEEVDKVIKEFEDPSTAELLNNNKVKVSDCQGREAKMTIWGHPGNDVSGMISRSEKVAGTCEQLLGDEVYHYHGKLVTKEPFTGGAHLWHQDYGYWYINEILEPNMMTVFIALDKCEKRNGCLQIIESSHKCGRLDHKLEGQLTVTDPTRLDKIMDRFSMKYCLLNPGDALFFHCNLLHCSGQNSSAYRRWALLTVYNTVSNQSCKPHHHPQYIRLEKVPNTAIKSCDKFTDFTDKRILVPKTFDSKQVIPKTPA</sequence>